<accession>A0A0D2B991</accession>
<sequence>MSAEGPIHSTGRGGAGNVGHDNTEYTDGGIVREGIVGAGEGDYSTGRGGAGNIVEHPEKRPSMDIVPKVNEIPHEGHEDFHTGRGGGGNVHKEKYGGHSHDPNKLSLLDKAKSFLTGKKKEAKHTETKTETPAPTSEAPST</sequence>
<dbReference type="InParanoid" id="A0A0D2B991"/>
<feature type="region of interest" description="Disordered" evidence="1">
    <location>
        <begin position="1"/>
        <end position="141"/>
    </location>
</feature>
<dbReference type="PANTHER" id="PTHR34693:SF3">
    <property type="match status" value="1"/>
</dbReference>
<feature type="compositionally biased region" description="Gly residues" evidence="1">
    <location>
        <begin position="36"/>
        <end position="51"/>
    </location>
</feature>
<evidence type="ECO:0000256" key="1">
    <source>
        <dbReference type="SAM" id="MobiDB-lite"/>
    </source>
</evidence>
<dbReference type="GeneID" id="27309711"/>
<dbReference type="Pfam" id="PF12223">
    <property type="entry name" value="DUF3602"/>
    <property type="match status" value="1"/>
</dbReference>
<dbReference type="VEuPathDB" id="FungiDB:PV09_01738"/>
<dbReference type="RefSeq" id="XP_016217688.1">
    <property type="nucleotide sequence ID" value="XM_016354676.1"/>
</dbReference>
<gene>
    <name evidence="2" type="ORF">PV09_01738</name>
</gene>
<feature type="compositionally biased region" description="Basic and acidic residues" evidence="1">
    <location>
        <begin position="71"/>
        <end position="82"/>
    </location>
</feature>
<reference evidence="2 3" key="1">
    <citation type="submission" date="2015-01" db="EMBL/GenBank/DDBJ databases">
        <title>The Genome Sequence of Ochroconis gallopava CBS43764.</title>
        <authorList>
            <consortium name="The Broad Institute Genomics Platform"/>
            <person name="Cuomo C."/>
            <person name="de Hoog S."/>
            <person name="Gorbushina A."/>
            <person name="Stielow B."/>
            <person name="Teixiera M."/>
            <person name="Abouelleil A."/>
            <person name="Chapman S.B."/>
            <person name="Priest M."/>
            <person name="Young S.K."/>
            <person name="Wortman J."/>
            <person name="Nusbaum C."/>
            <person name="Birren B."/>
        </authorList>
    </citation>
    <scope>NUCLEOTIDE SEQUENCE [LARGE SCALE GENOMIC DNA]</scope>
    <source>
        <strain evidence="2 3">CBS 43764</strain>
    </source>
</reference>
<dbReference type="InterPro" id="IPR022024">
    <property type="entry name" value="DUF3602"/>
</dbReference>
<dbReference type="HOGENOM" id="CLU_115686_1_0_1"/>
<feature type="compositionally biased region" description="Basic and acidic residues" evidence="1">
    <location>
        <begin position="90"/>
        <end position="112"/>
    </location>
</feature>
<dbReference type="OrthoDB" id="2537432at2759"/>
<proteinExistence type="predicted"/>
<dbReference type="PANTHER" id="PTHR34693">
    <property type="entry name" value="PROTEIN PAR32"/>
    <property type="match status" value="1"/>
</dbReference>
<evidence type="ECO:0000313" key="3">
    <source>
        <dbReference type="Proteomes" id="UP000053259"/>
    </source>
</evidence>
<protein>
    <submittedName>
        <fullName evidence="2">Uncharacterized protein</fullName>
    </submittedName>
</protein>
<dbReference type="Proteomes" id="UP000053259">
    <property type="component" value="Unassembled WGS sequence"/>
</dbReference>
<keyword evidence="3" id="KW-1185">Reference proteome</keyword>
<organism evidence="2 3">
    <name type="scientific">Verruconis gallopava</name>
    <dbReference type="NCBI Taxonomy" id="253628"/>
    <lineage>
        <taxon>Eukaryota</taxon>
        <taxon>Fungi</taxon>
        <taxon>Dikarya</taxon>
        <taxon>Ascomycota</taxon>
        <taxon>Pezizomycotina</taxon>
        <taxon>Dothideomycetes</taxon>
        <taxon>Pleosporomycetidae</taxon>
        <taxon>Venturiales</taxon>
        <taxon>Sympoventuriaceae</taxon>
        <taxon>Verruconis</taxon>
    </lineage>
</organism>
<dbReference type="AlphaFoldDB" id="A0A0D2B991"/>
<evidence type="ECO:0000313" key="2">
    <source>
        <dbReference type="EMBL" id="KIW07819.1"/>
    </source>
</evidence>
<dbReference type="EMBL" id="KN847532">
    <property type="protein sequence ID" value="KIW07819.1"/>
    <property type="molecule type" value="Genomic_DNA"/>
</dbReference>
<dbReference type="InterPro" id="IPR053203">
    <property type="entry name" value="Cisplatin_resist-associated"/>
</dbReference>
<feature type="compositionally biased region" description="Low complexity" evidence="1">
    <location>
        <begin position="130"/>
        <end position="141"/>
    </location>
</feature>
<name>A0A0D2B991_9PEZI</name>